<dbReference type="OMA" id="QMIAPVF"/>
<dbReference type="AlphaFoldDB" id="A0A8T2UZ02"/>
<feature type="region of interest" description="Disordered" evidence="1">
    <location>
        <begin position="45"/>
        <end position="73"/>
    </location>
</feature>
<keyword evidence="4" id="KW-1185">Reference proteome</keyword>
<evidence type="ECO:0000256" key="1">
    <source>
        <dbReference type="SAM" id="MobiDB-lite"/>
    </source>
</evidence>
<dbReference type="OrthoDB" id="683235at2759"/>
<dbReference type="EMBL" id="CM035410">
    <property type="protein sequence ID" value="KAH7437279.1"/>
    <property type="molecule type" value="Genomic_DNA"/>
</dbReference>
<reference evidence="3" key="1">
    <citation type="submission" date="2021-08" db="EMBL/GenBank/DDBJ databases">
        <title>WGS assembly of Ceratopteris richardii.</title>
        <authorList>
            <person name="Marchant D.B."/>
            <person name="Chen G."/>
            <person name="Jenkins J."/>
            <person name="Shu S."/>
            <person name="Leebens-Mack J."/>
            <person name="Grimwood J."/>
            <person name="Schmutz J."/>
            <person name="Soltis P."/>
            <person name="Soltis D."/>
            <person name="Chen Z.-H."/>
        </authorList>
    </citation>
    <scope>NUCLEOTIDE SEQUENCE</scope>
    <source>
        <strain evidence="3">Whitten #5841</strain>
        <tissue evidence="3">Leaf</tissue>
    </source>
</reference>
<accession>A0A8T2UZ02</accession>
<name>A0A8T2UZ02_CERRI</name>
<keyword evidence="2" id="KW-0812">Transmembrane</keyword>
<protein>
    <submittedName>
        <fullName evidence="3">Uncharacterized protein</fullName>
    </submittedName>
</protein>
<evidence type="ECO:0000256" key="2">
    <source>
        <dbReference type="SAM" id="Phobius"/>
    </source>
</evidence>
<feature type="transmembrane region" description="Helical" evidence="2">
    <location>
        <begin position="6"/>
        <end position="24"/>
    </location>
</feature>
<evidence type="ECO:0000313" key="3">
    <source>
        <dbReference type="EMBL" id="KAH7437279.1"/>
    </source>
</evidence>
<comment type="caution">
    <text evidence="3">The sequence shown here is derived from an EMBL/GenBank/DDBJ whole genome shotgun (WGS) entry which is preliminary data.</text>
</comment>
<dbReference type="Proteomes" id="UP000825935">
    <property type="component" value="Chromosome 5"/>
</dbReference>
<keyword evidence="2" id="KW-0472">Membrane</keyword>
<evidence type="ECO:0000313" key="4">
    <source>
        <dbReference type="Proteomes" id="UP000825935"/>
    </source>
</evidence>
<dbReference type="PANTHER" id="PTHR37225:SF1">
    <property type="entry name" value="OS04G0657900 PROTEIN"/>
    <property type="match status" value="1"/>
</dbReference>
<organism evidence="3 4">
    <name type="scientific">Ceratopteris richardii</name>
    <name type="common">Triangle waterfern</name>
    <dbReference type="NCBI Taxonomy" id="49495"/>
    <lineage>
        <taxon>Eukaryota</taxon>
        <taxon>Viridiplantae</taxon>
        <taxon>Streptophyta</taxon>
        <taxon>Embryophyta</taxon>
        <taxon>Tracheophyta</taxon>
        <taxon>Polypodiopsida</taxon>
        <taxon>Polypodiidae</taxon>
        <taxon>Polypodiales</taxon>
        <taxon>Pteridineae</taxon>
        <taxon>Pteridaceae</taxon>
        <taxon>Parkerioideae</taxon>
        <taxon>Ceratopteris</taxon>
    </lineage>
</organism>
<keyword evidence="2" id="KW-1133">Transmembrane helix</keyword>
<dbReference type="PANTHER" id="PTHR37225">
    <property type="entry name" value="OSJNBA0011F23.3 PROTEIN"/>
    <property type="match status" value="1"/>
</dbReference>
<gene>
    <name evidence="3" type="ORF">KP509_05G063700</name>
</gene>
<proteinExistence type="predicted"/>
<feature type="compositionally biased region" description="Basic residues" evidence="1">
    <location>
        <begin position="55"/>
        <end position="66"/>
    </location>
</feature>
<sequence>MDPSQYIAPILGIVAAAAITFYAVSFQQMSQKSFEDAGLENFDRPQLRSTMSAKERRKLKQVRKEKKGSSEEI</sequence>